<proteinExistence type="predicted"/>
<organism evidence="7 8">
    <name type="scientific">Mikania micrantha</name>
    <name type="common">bitter vine</name>
    <dbReference type="NCBI Taxonomy" id="192012"/>
    <lineage>
        <taxon>Eukaryota</taxon>
        <taxon>Viridiplantae</taxon>
        <taxon>Streptophyta</taxon>
        <taxon>Embryophyta</taxon>
        <taxon>Tracheophyta</taxon>
        <taxon>Spermatophyta</taxon>
        <taxon>Magnoliopsida</taxon>
        <taxon>eudicotyledons</taxon>
        <taxon>Gunneridae</taxon>
        <taxon>Pentapetalae</taxon>
        <taxon>asterids</taxon>
        <taxon>campanulids</taxon>
        <taxon>Asterales</taxon>
        <taxon>Asteraceae</taxon>
        <taxon>Asteroideae</taxon>
        <taxon>Heliantheae alliance</taxon>
        <taxon>Eupatorieae</taxon>
        <taxon>Mikania</taxon>
    </lineage>
</organism>
<evidence type="ECO:0000313" key="7">
    <source>
        <dbReference type="EMBL" id="KAD5316744.1"/>
    </source>
</evidence>
<comment type="subcellular location">
    <subcellularLocation>
        <location evidence="1">Nucleus</location>
    </subcellularLocation>
</comment>
<dbReference type="AlphaFoldDB" id="A0A5N6NQA6"/>
<dbReference type="SUPFAM" id="SSF101936">
    <property type="entry name" value="DNA-binding pseudobarrel domain"/>
    <property type="match status" value="1"/>
</dbReference>
<accession>A0A5N6NQA6</accession>
<sequence>MRYLKGEARSYRIMKTKAVDERFVLDGWRDFIDEYGILKGEKCNFSYYTKSRLLVVSKT</sequence>
<evidence type="ECO:0000256" key="1">
    <source>
        <dbReference type="ARBA" id="ARBA00004123"/>
    </source>
</evidence>
<evidence type="ECO:0000256" key="4">
    <source>
        <dbReference type="ARBA" id="ARBA00023163"/>
    </source>
</evidence>
<protein>
    <recommendedName>
        <fullName evidence="6">TF-B3 domain-containing protein</fullName>
    </recommendedName>
</protein>
<dbReference type="PROSITE" id="PS50863">
    <property type="entry name" value="B3"/>
    <property type="match status" value="1"/>
</dbReference>
<dbReference type="InterPro" id="IPR015300">
    <property type="entry name" value="DNA-bd_pseudobarrel_sf"/>
</dbReference>
<dbReference type="GO" id="GO:0005634">
    <property type="term" value="C:nucleus"/>
    <property type="evidence" value="ECO:0007669"/>
    <property type="project" value="UniProtKB-SubCell"/>
</dbReference>
<evidence type="ECO:0000256" key="2">
    <source>
        <dbReference type="ARBA" id="ARBA00023015"/>
    </source>
</evidence>
<reference evidence="7 8" key="1">
    <citation type="submission" date="2019-05" db="EMBL/GenBank/DDBJ databases">
        <title>Mikania micrantha, genome provides insights into the molecular mechanism of rapid growth.</title>
        <authorList>
            <person name="Liu B."/>
        </authorList>
    </citation>
    <scope>NUCLEOTIDE SEQUENCE [LARGE SCALE GENOMIC DNA]</scope>
    <source>
        <strain evidence="7">NLD-2019</strain>
        <tissue evidence="7">Leaf</tissue>
    </source>
</reference>
<keyword evidence="3" id="KW-0238">DNA-binding</keyword>
<evidence type="ECO:0000256" key="5">
    <source>
        <dbReference type="ARBA" id="ARBA00023242"/>
    </source>
</evidence>
<dbReference type="InterPro" id="IPR003340">
    <property type="entry name" value="B3_DNA-bd"/>
</dbReference>
<keyword evidence="4" id="KW-0804">Transcription</keyword>
<dbReference type="EMBL" id="SZYD01000009">
    <property type="protein sequence ID" value="KAD5316744.1"/>
    <property type="molecule type" value="Genomic_DNA"/>
</dbReference>
<evidence type="ECO:0000256" key="3">
    <source>
        <dbReference type="ARBA" id="ARBA00023125"/>
    </source>
</evidence>
<evidence type="ECO:0000259" key="6">
    <source>
        <dbReference type="PROSITE" id="PS50863"/>
    </source>
</evidence>
<keyword evidence="8" id="KW-1185">Reference proteome</keyword>
<keyword evidence="2" id="KW-0805">Transcription regulation</keyword>
<evidence type="ECO:0000313" key="8">
    <source>
        <dbReference type="Proteomes" id="UP000326396"/>
    </source>
</evidence>
<keyword evidence="5" id="KW-0539">Nucleus</keyword>
<comment type="caution">
    <text evidence="7">The sequence shown here is derived from an EMBL/GenBank/DDBJ whole genome shotgun (WGS) entry which is preliminary data.</text>
</comment>
<dbReference type="GO" id="GO:0003677">
    <property type="term" value="F:DNA binding"/>
    <property type="evidence" value="ECO:0007669"/>
    <property type="project" value="UniProtKB-KW"/>
</dbReference>
<feature type="domain" description="TF-B3" evidence="6">
    <location>
        <begin position="1"/>
        <end position="59"/>
    </location>
</feature>
<name>A0A5N6NQA6_9ASTR</name>
<gene>
    <name evidence="7" type="ORF">E3N88_16690</name>
</gene>
<dbReference type="Proteomes" id="UP000326396">
    <property type="component" value="Linkage Group LG17"/>
</dbReference>